<feature type="non-terminal residue" evidence="1">
    <location>
        <position position="1"/>
    </location>
</feature>
<evidence type="ECO:0000313" key="2">
    <source>
        <dbReference type="Proteomes" id="UP001626550"/>
    </source>
</evidence>
<dbReference type="EMBL" id="JBJKFK010000325">
    <property type="protein sequence ID" value="KAL3317819.1"/>
    <property type="molecule type" value="Genomic_DNA"/>
</dbReference>
<dbReference type="AlphaFoldDB" id="A0ABD2QE52"/>
<reference evidence="1 2" key="1">
    <citation type="submission" date="2024-11" db="EMBL/GenBank/DDBJ databases">
        <title>Adaptive evolution of stress response genes in parasites aligns with host niche diversity.</title>
        <authorList>
            <person name="Hahn C."/>
            <person name="Resl P."/>
        </authorList>
    </citation>
    <scope>NUCLEOTIDE SEQUENCE [LARGE SCALE GENOMIC DNA]</scope>
    <source>
        <strain evidence="1">EGGRZ-B1_66</strain>
        <tissue evidence="1">Body</tissue>
    </source>
</reference>
<dbReference type="Proteomes" id="UP001626550">
    <property type="component" value="Unassembled WGS sequence"/>
</dbReference>
<gene>
    <name evidence="1" type="ORF">Ciccas_003523</name>
</gene>
<accession>A0ABD2QE52</accession>
<sequence>IVADALEIKKIAGTAYFLLEGDALKVASGFSKETLVDWTKMKEAMKARFGLSSIKAFERLKTIRMEDFDSWDAYSSEVRIQSSAVGKELELAALISGAPADIAPHLRAIQMPTVDTVSSVGRALCSIPVPTPTGLVASPEGPHSAMLE</sequence>
<protein>
    <submittedName>
        <fullName evidence="1">Uncharacterized protein</fullName>
    </submittedName>
</protein>
<name>A0ABD2QE52_9PLAT</name>
<comment type="caution">
    <text evidence="1">The sequence shown here is derived from an EMBL/GenBank/DDBJ whole genome shotgun (WGS) entry which is preliminary data.</text>
</comment>
<organism evidence="1 2">
    <name type="scientific">Cichlidogyrus casuarinus</name>
    <dbReference type="NCBI Taxonomy" id="1844966"/>
    <lineage>
        <taxon>Eukaryota</taxon>
        <taxon>Metazoa</taxon>
        <taxon>Spiralia</taxon>
        <taxon>Lophotrochozoa</taxon>
        <taxon>Platyhelminthes</taxon>
        <taxon>Monogenea</taxon>
        <taxon>Monopisthocotylea</taxon>
        <taxon>Dactylogyridea</taxon>
        <taxon>Ancyrocephalidae</taxon>
        <taxon>Cichlidogyrus</taxon>
    </lineage>
</organism>
<evidence type="ECO:0000313" key="1">
    <source>
        <dbReference type="EMBL" id="KAL3317819.1"/>
    </source>
</evidence>
<proteinExistence type="predicted"/>
<keyword evidence="2" id="KW-1185">Reference proteome</keyword>